<dbReference type="SUPFAM" id="SSF48452">
    <property type="entry name" value="TPR-like"/>
    <property type="match status" value="1"/>
</dbReference>
<dbReference type="OrthoDB" id="727588at2"/>
<evidence type="ECO:0000313" key="9">
    <source>
        <dbReference type="Proteomes" id="UP000286063"/>
    </source>
</evidence>
<dbReference type="Pfam" id="PF14322">
    <property type="entry name" value="SusD-like_3"/>
    <property type="match status" value="1"/>
</dbReference>
<comment type="similarity">
    <text evidence="2">Belongs to the SusD family.</text>
</comment>
<dbReference type="InterPro" id="IPR011990">
    <property type="entry name" value="TPR-like_helical_dom_sf"/>
</dbReference>
<comment type="subcellular location">
    <subcellularLocation>
        <location evidence="1">Cell outer membrane</location>
    </subcellularLocation>
</comment>
<feature type="domain" description="RagB/SusD" evidence="6">
    <location>
        <begin position="327"/>
        <end position="417"/>
    </location>
</feature>
<dbReference type="AlphaFoldDB" id="A0A413ILN7"/>
<keyword evidence="5" id="KW-0998">Cell outer membrane</keyword>
<dbReference type="RefSeq" id="WP_117775161.1">
    <property type="nucleotide sequence ID" value="NZ_CAUGOG010000021.1"/>
</dbReference>
<evidence type="ECO:0000313" key="8">
    <source>
        <dbReference type="EMBL" id="RGY15913.1"/>
    </source>
</evidence>
<dbReference type="Proteomes" id="UP000286063">
    <property type="component" value="Unassembled WGS sequence"/>
</dbReference>
<feature type="domain" description="SusD-like N-terminal" evidence="7">
    <location>
        <begin position="76"/>
        <end position="158"/>
    </location>
</feature>
<dbReference type="Pfam" id="PF07980">
    <property type="entry name" value="SusD_RagB"/>
    <property type="match status" value="1"/>
</dbReference>
<evidence type="ECO:0000256" key="3">
    <source>
        <dbReference type="ARBA" id="ARBA00022729"/>
    </source>
</evidence>
<dbReference type="InterPro" id="IPR033985">
    <property type="entry name" value="SusD-like_N"/>
</dbReference>
<dbReference type="PROSITE" id="PS51257">
    <property type="entry name" value="PROKAR_LIPOPROTEIN"/>
    <property type="match status" value="1"/>
</dbReference>
<comment type="caution">
    <text evidence="8">The sequence shown here is derived from an EMBL/GenBank/DDBJ whole genome shotgun (WGS) entry which is preliminary data.</text>
</comment>
<proteinExistence type="inferred from homology"/>
<name>A0A413ILN7_9BACT</name>
<dbReference type="InterPro" id="IPR012944">
    <property type="entry name" value="SusD_RagB_dom"/>
</dbReference>
<gene>
    <name evidence="8" type="ORF">DXA50_12315</name>
</gene>
<organism evidence="8 9">
    <name type="scientific">Butyricimonas virosa</name>
    <dbReference type="NCBI Taxonomy" id="544645"/>
    <lineage>
        <taxon>Bacteria</taxon>
        <taxon>Pseudomonadati</taxon>
        <taxon>Bacteroidota</taxon>
        <taxon>Bacteroidia</taxon>
        <taxon>Bacteroidales</taxon>
        <taxon>Odoribacteraceae</taxon>
        <taxon>Butyricimonas</taxon>
    </lineage>
</organism>
<dbReference type="Gene3D" id="1.25.40.390">
    <property type="match status" value="1"/>
</dbReference>
<sequence length="448" mass="52052">MVKCIISFLFLSVITCGCSDWLTIMPKTQMPAEEMFKTEEGFQDALMGVYIDFSDNYKIDGLHVGDFIEHLACQWDGFTEESDEGKMNRHEYFDVDSDILRMFRGLYKSVTDVNIILEYIENGVLKEETYRDVKGQLLALRSFFHFELIRLWGPMPRAIGEKKYLPYVTKVSVDPYEYLSYDSYMGLLKEDLNAAEDLLLPHTKSDSTIALKSGYLRYNGLIALRGRVALWMGDKEETVKYAQKIYEMSDYSLGTNADVNAGDCLFSKEFIFSLSYDTKLMTFLSNYYVFEEILNEDIFVDALSDIRLIPWKRVEESGEGSDVIKMNCTKYNLPEKTGSSSDNNQVKVPLFRLAEIYLMLVECLEIEEANKVYSKFCEARRCPYVEFTNEAEREMILMKEYRREFIAEGQLFYFYKRQGVKNMPRCVRACGADSYVLPLPRKEVDINN</sequence>
<accession>A0A413ILN7</accession>
<keyword evidence="4" id="KW-0472">Membrane</keyword>
<evidence type="ECO:0000259" key="7">
    <source>
        <dbReference type="Pfam" id="PF14322"/>
    </source>
</evidence>
<evidence type="ECO:0000259" key="6">
    <source>
        <dbReference type="Pfam" id="PF07980"/>
    </source>
</evidence>
<dbReference type="EMBL" id="QSCR01000022">
    <property type="protein sequence ID" value="RGY15913.1"/>
    <property type="molecule type" value="Genomic_DNA"/>
</dbReference>
<evidence type="ECO:0000256" key="2">
    <source>
        <dbReference type="ARBA" id="ARBA00006275"/>
    </source>
</evidence>
<reference evidence="8 9" key="1">
    <citation type="submission" date="2018-08" db="EMBL/GenBank/DDBJ databases">
        <title>A genome reference for cultivated species of the human gut microbiota.</title>
        <authorList>
            <person name="Zou Y."/>
            <person name="Xue W."/>
            <person name="Luo G."/>
        </authorList>
    </citation>
    <scope>NUCLEOTIDE SEQUENCE [LARGE SCALE GENOMIC DNA]</scope>
    <source>
        <strain evidence="8 9">OF02-7</strain>
    </source>
</reference>
<evidence type="ECO:0000256" key="4">
    <source>
        <dbReference type="ARBA" id="ARBA00023136"/>
    </source>
</evidence>
<evidence type="ECO:0000256" key="5">
    <source>
        <dbReference type="ARBA" id="ARBA00023237"/>
    </source>
</evidence>
<evidence type="ECO:0000256" key="1">
    <source>
        <dbReference type="ARBA" id="ARBA00004442"/>
    </source>
</evidence>
<keyword evidence="3" id="KW-0732">Signal</keyword>
<protein>
    <submittedName>
        <fullName evidence="8">RagB/SusD family nutrient uptake outer membrane protein</fullName>
    </submittedName>
</protein>
<dbReference type="GO" id="GO:0009279">
    <property type="term" value="C:cell outer membrane"/>
    <property type="evidence" value="ECO:0007669"/>
    <property type="project" value="UniProtKB-SubCell"/>
</dbReference>